<dbReference type="SMART" id="SM00239">
    <property type="entry name" value="C2"/>
    <property type="match status" value="1"/>
</dbReference>
<dbReference type="PANTHER" id="PTHR45933:SF5">
    <property type="entry name" value="PROTEIN C2-DOMAIN ABA-RELATED 4"/>
    <property type="match status" value="1"/>
</dbReference>
<keyword evidence="5" id="KW-0938">Abscisic acid signaling pathway</keyword>
<evidence type="ECO:0000256" key="3">
    <source>
        <dbReference type="ARBA" id="ARBA00022468"/>
    </source>
</evidence>
<dbReference type="OrthoDB" id="73919at2759"/>
<evidence type="ECO:0000256" key="6">
    <source>
        <dbReference type="ARBA" id="ARBA00022723"/>
    </source>
</evidence>
<dbReference type="GO" id="GO:0046872">
    <property type="term" value="F:metal ion binding"/>
    <property type="evidence" value="ECO:0007669"/>
    <property type="project" value="UniProtKB-KW"/>
</dbReference>
<evidence type="ECO:0000256" key="1">
    <source>
        <dbReference type="ARBA" id="ARBA00004123"/>
    </source>
</evidence>
<comment type="caution">
    <text evidence="13">The sequence shown here is derived from an EMBL/GenBank/DDBJ whole genome shotgun (WGS) entry which is preliminary data.</text>
</comment>
<evidence type="ECO:0000256" key="9">
    <source>
        <dbReference type="ARBA" id="ARBA00023136"/>
    </source>
</evidence>
<dbReference type="Pfam" id="PF00168">
    <property type="entry name" value="C2"/>
    <property type="match status" value="1"/>
</dbReference>
<keyword evidence="3" id="KW-0343">GTPase activation</keyword>
<dbReference type="PANTHER" id="PTHR45933">
    <property type="entry name" value="PROTEIN C2-DOMAIN ABA-RELATED 4"/>
    <property type="match status" value="1"/>
</dbReference>
<dbReference type="AlphaFoldDB" id="A0A0K9PPG4"/>
<comment type="subcellular location">
    <subcellularLocation>
        <location evidence="2">Cell membrane</location>
    </subcellularLocation>
    <subcellularLocation>
        <location evidence="1">Nucleus</location>
    </subcellularLocation>
</comment>
<dbReference type="EMBL" id="LFYR01000729">
    <property type="protein sequence ID" value="KMZ70110.1"/>
    <property type="molecule type" value="Genomic_DNA"/>
</dbReference>
<dbReference type="InterPro" id="IPR000008">
    <property type="entry name" value="C2_dom"/>
</dbReference>
<gene>
    <name evidence="13" type="ORF">ZOSMA_1G00810</name>
</gene>
<keyword evidence="7" id="KW-0106">Calcium</keyword>
<dbReference type="Gene3D" id="2.60.40.150">
    <property type="entry name" value="C2 domain"/>
    <property type="match status" value="1"/>
</dbReference>
<keyword evidence="14" id="KW-1185">Reference proteome</keyword>
<name>A0A0K9PPG4_ZOSMR</name>
<keyword evidence="9" id="KW-0472">Membrane</keyword>
<dbReference type="GO" id="GO:0009738">
    <property type="term" value="P:abscisic acid-activated signaling pathway"/>
    <property type="evidence" value="ECO:0007669"/>
    <property type="project" value="UniProtKB-KW"/>
</dbReference>
<evidence type="ECO:0000313" key="13">
    <source>
        <dbReference type="EMBL" id="KMZ70110.1"/>
    </source>
</evidence>
<dbReference type="Proteomes" id="UP000036987">
    <property type="component" value="Unassembled WGS sequence"/>
</dbReference>
<keyword evidence="10" id="KW-0539">Nucleus</keyword>
<evidence type="ECO:0000256" key="11">
    <source>
        <dbReference type="ARBA" id="ARBA00024037"/>
    </source>
</evidence>
<dbReference type="GO" id="GO:0005096">
    <property type="term" value="F:GTPase activator activity"/>
    <property type="evidence" value="ECO:0007669"/>
    <property type="project" value="UniProtKB-KW"/>
</dbReference>
<organism evidence="13 14">
    <name type="scientific">Zostera marina</name>
    <name type="common">Eelgrass</name>
    <dbReference type="NCBI Taxonomy" id="29655"/>
    <lineage>
        <taxon>Eukaryota</taxon>
        <taxon>Viridiplantae</taxon>
        <taxon>Streptophyta</taxon>
        <taxon>Embryophyta</taxon>
        <taxon>Tracheophyta</taxon>
        <taxon>Spermatophyta</taxon>
        <taxon>Magnoliopsida</taxon>
        <taxon>Liliopsida</taxon>
        <taxon>Zosteraceae</taxon>
        <taxon>Zostera</taxon>
    </lineage>
</organism>
<keyword evidence="8" id="KW-0446">Lipid-binding</keyword>
<proteinExistence type="inferred from homology"/>
<dbReference type="OMA" id="KPSRQNC"/>
<dbReference type="GO" id="GO:0005886">
    <property type="term" value="C:plasma membrane"/>
    <property type="evidence" value="ECO:0007669"/>
    <property type="project" value="UniProtKB-SubCell"/>
</dbReference>
<accession>A0A0K9PPG4</accession>
<sequence>MFRSGTGRRTGQLKVRIIRGYNLAIRDIRSSDPYVVVKHNGSKQKTQVIKNNVNPEWNEDLKFSNLSPFEAVKITVFDKDRFSRDDSMGDAVVDILPLMEAAEMNSDDIPEDNSIVRTVMPNGINRLSTDSHVYWVDGKIIQDVVVRLNNVECGELELQLQWAKRS</sequence>
<evidence type="ECO:0000256" key="5">
    <source>
        <dbReference type="ARBA" id="ARBA00022682"/>
    </source>
</evidence>
<comment type="similarity">
    <text evidence="11">Belongs to the plant CAR protein family.</text>
</comment>
<evidence type="ECO:0000256" key="8">
    <source>
        <dbReference type="ARBA" id="ARBA00023121"/>
    </source>
</evidence>
<evidence type="ECO:0000313" key="14">
    <source>
        <dbReference type="Proteomes" id="UP000036987"/>
    </source>
</evidence>
<evidence type="ECO:0000256" key="4">
    <source>
        <dbReference type="ARBA" id="ARBA00022475"/>
    </source>
</evidence>
<protein>
    <submittedName>
        <fullName evidence="13">C2 domain-containing protein-like</fullName>
    </submittedName>
</protein>
<dbReference type="InterPro" id="IPR035892">
    <property type="entry name" value="C2_domain_sf"/>
</dbReference>
<dbReference type="InterPro" id="IPR044562">
    <property type="entry name" value="CAR1-11"/>
</dbReference>
<dbReference type="GO" id="GO:0008289">
    <property type="term" value="F:lipid binding"/>
    <property type="evidence" value="ECO:0007669"/>
    <property type="project" value="UniProtKB-KW"/>
</dbReference>
<reference evidence="14" key="1">
    <citation type="journal article" date="2016" name="Nature">
        <title>The genome of the seagrass Zostera marina reveals angiosperm adaptation to the sea.</title>
        <authorList>
            <person name="Olsen J.L."/>
            <person name="Rouze P."/>
            <person name="Verhelst B."/>
            <person name="Lin Y.-C."/>
            <person name="Bayer T."/>
            <person name="Collen J."/>
            <person name="Dattolo E."/>
            <person name="De Paoli E."/>
            <person name="Dittami S."/>
            <person name="Maumus F."/>
            <person name="Michel G."/>
            <person name="Kersting A."/>
            <person name="Lauritano C."/>
            <person name="Lohaus R."/>
            <person name="Toepel M."/>
            <person name="Tonon T."/>
            <person name="Vanneste K."/>
            <person name="Amirebrahimi M."/>
            <person name="Brakel J."/>
            <person name="Bostroem C."/>
            <person name="Chovatia M."/>
            <person name="Grimwood J."/>
            <person name="Jenkins J.W."/>
            <person name="Jueterbock A."/>
            <person name="Mraz A."/>
            <person name="Stam W.T."/>
            <person name="Tice H."/>
            <person name="Bornberg-Bauer E."/>
            <person name="Green P.J."/>
            <person name="Pearson G.A."/>
            <person name="Procaccini G."/>
            <person name="Duarte C.M."/>
            <person name="Schmutz J."/>
            <person name="Reusch T.B.H."/>
            <person name="Van de Peer Y."/>
        </authorList>
    </citation>
    <scope>NUCLEOTIDE SEQUENCE [LARGE SCALE GENOMIC DNA]</scope>
    <source>
        <strain evidence="14">cv. Finnish</strain>
    </source>
</reference>
<evidence type="ECO:0000256" key="10">
    <source>
        <dbReference type="ARBA" id="ARBA00023242"/>
    </source>
</evidence>
<evidence type="ECO:0000259" key="12">
    <source>
        <dbReference type="PROSITE" id="PS50004"/>
    </source>
</evidence>
<dbReference type="SUPFAM" id="SSF49562">
    <property type="entry name" value="C2 domain (Calcium/lipid-binding domain, CaLB)"/>
    <property type="match status" value="1"/>
</dbReference>
<keyword evidence="4" id="KW-1003">Cell membrane</keyword>
<evidence type="ECO:0000256" key="2">
    <source>
        <dbReference type="ARBA" id="ARBA00004236"/>
    </source>
</evidence>
<feature type="domain" description="C2" evidence="12">
    <location>
        <begin position="1"/>
        <end position="108"/>
    </location>
</feature>
<dbReference type="GO" id="GO:0005634">
    <property type="term" value="C:nucleus"/>
    <property type="evidence" value="ECO:0007669"/>
    <property type="project" value="UniProtKB-SubCell"/>
</dbReference>
<keyword evidence="6" id="KW-0479">Metal-binding</keyword>
<dbReference type="PROSITE" id="PS50004">
    <property type="entry name" value="C2"/>
    <property type="match status" value="1"/>
</dbReference>
<evidence type="ECO:0000256" key="7">
    <source>
        <dbReference type="ARBA" id="ARBA00022837"/>
    </source>
</evidence>